<organism evidence="2 3">
    <name type="scientific">Xylaria hypoxylon</name>
    <dbReference type="NCBI Taxonomy" id="37992"/>
    <lineage>
        <taxon>Eukaryota</taxon>
        <taxon>Fungi</taxon>
        <taxon>Dikarya</taxon>
        <taxon>Ascomycota</taxon>
        <taxon>Pezizomycotina</taxon>
        <taxon>Sordariomycetes</taxon>
        <taxon>Xylariomycetidae</taxon>
        <taxon>Xylariales</taxon>
        <taxon>Xylariaceae</taxon>
        <taxon>Xylaria</taxon>
    </lineage>
</organism>
<dbReference type="SUPFAM" id="SSF51905">
    <property type="entry name" value="FAD/NAD(P)-binding domain"/>
    <property type="match status" value="1"/>
</dbReference>
<comment type="caution">
    <text evidence="2">The sequence shown here is derived from an EMBL/GenBank/DDBJ whole genome shotgun (WGS) entry which is preliminary data.</text>
</comment>
<accession>A0A4Z0YS42</accession>
<dbReference type="AlphaFoldDB" id="A0A4Z0YS42"/>
<sequence>MTLSVNWVSRKKVAIVGSGSAGIGALWALNRTHHDVYLYEAADRLGGHTNTVEWKRGKFRTLVDTGFIVLNTATYPNFINFLRKINVPTVATQMTFGFSRDKGKFEWASNGLDAIFCQRFNIFSPRMWRLVFDIVRFNKFALDLLRDNSSDEPCLSSAGLETIGHYLERQGYSDTFRNDYLIPITAAMWTVSSNTCALQFPAITLVRSMWNHHLLSTVSTRPDWLTLENGAKTYVDAVMRGFPPNHLFLKTAVKHLSNERNGQVRLHLENGKTEVYDHVILATHGDQAFQIIAPSATDEEKAIMSNFQTSENTCVLHSDLSHMPKRRKAWSSGNYITMSSPWTGKDIDQVSLTYNMNTIQHIPRKAFGDVLVTLNPIHEPKAETVQGRFSYSHPLYTPAAVQALEQLPKIQNKRGISYAGAWTKYGFHEDGFTSGLHVAISHLGARLPFEFVDSTSSSGRQPELGILDWLMRIIISIIQIIVIDIPNRLLGTTKARVSAGVIVIGKRFTNGKST</sequence>
<dbReference type="InterPro" id="IPR002937">
    <property type="entry name" value="Amino_oxidase"/>
</dbReference>
<dbReference type="Gene3D" id="3.30.70.1990">
    <property type="match status" value="1"/>
</dbReference>
<dbReference type="PANTHER" id="PTHR42923">
    <property type="entry name" value="PROTOPORPHYRINOGEN OXIDASE"/>
    <property type="match status" value="1"/>
</dbReference>
<dbReference type="PANTHER" id="PTHR42923:SF17">
    <property type="entry name" value="AMINE OXIDASE DOMAIN-CONTAINING PROTEIN"/>
    <property type="match status" value="1"/>
</dbReference>
<protein>
    <recommendedName>
        <fullName evidence="1">Amine oxidase domain-containing protein</fullName>
    </recommendedName>
</protein>
<feature type="domain" description="Amine oxidase" evidence="1">
    <location>
        <begin position="21"/>
        <end position="289"/>
    </location>
</feature>
<dbReference type="Pfam" id="PF01593">
    <property type="entry name" value="Amino_oxidase"/>
    <property type="match status" value="1"/>
</dbReference>
<dbReference type="Proteomes" id="UP000297716">
    <property type="component" value="Unassembled WGS sequence"/>
</dbReference>
<evidence type="ECO:0000313" key="3">
    <source>
        <dbReference type="Proteomes" id="UP000297716"/>
    </source>
</evidence>
<name>A0A4Z0YS42_9PEZI</name>
<gene>
    <name evidence="2" type="ORF">E0Z10_g1940</name>
</gene>
<dbReference type="InterPro" id="IPR036188">
    <property type="entry name" value="FAD/NAD-bd_sf"/>
</dbReference>
<evidence type="ECO:0000259" key="1">
    <source>
        <dbReference type="Pfam" id="PF01593"/>
    </source>
</evidence>
<dbReference type="OrthoDB" id="5977668at2759"/>
<dbReference type="EMBL" id="SKBN01000022">
    <property type="protein sequence ID" value="TGJ86787.1"/>
    <property type="molecule type" value="Genomic_DNA"/>
</dbReference>
<reference evidence="2 3" key="1">
    <citation type="submission" date="2019-03" db="EMBL/GenBank/DDBJ databases">
        <title>Draft genome sequence of Xylaria hypoxylon DSM 108379, a ubiquitous saprotrophic-parasitic fungi on hardwood.</title>
        <authorList>
            <person name="Buettner E."/>
            <person name="Leonhardt S."/>
            <person name="Gebauer A.M."/>
            <person name="Liers C."/>
            <person name="Hofrichter M."/>
            <person name="Kellner H."/>
        </authorList>
    </citation>
    <scope>NUCLEOTIDE SEQUENCE [LARGE SCALE GENOMIC DNA]</scope>
    <source>
        <strain evidence="2 3">DSM 108379</strain>
    </source>
</reference>
<dbReference type="Gene3D" id="1.10.405.20">
    <property type="match status" value="1"/>
</dbReference>
<evidence type="ECO:0000313" key="2">
    <source>
        <dbReference type="EMBL" id="TGJ86787.1"/>
    </source>
</evidence>
<dbReference type="Gene3D" id="3.50.50.60">
    <property type="entry name" value="FAD/NAD(P)-binding domain"/>
    <property type="match status" value="1"/>
</dbReference>
<dbReference type="STRING" id="37992.A0A4Z0YS42"/>
<keyword evidence="3" id="KW-1185">Reference proteome</keyword>
<dbReference type="InterPro" id="IPR050464">
    <property type="entry name" value="Zeta_carotene_desat/Oxidored"/>
</dbReference>
<dbReference type="GO" id="GO:0016491">
    <property type="term" value="F:oxidoreductase activity"/>
    <property type="evidence" value="ECO:0007669"/>
    <property type="project" value="InterPro"/>
</dbReference>
<proteinExistence type="predicted"/>